<feature type="non-terminal residue" evidence="12">
    <location>
        <position position="111"/>
    </location>
</feature>
<comment type="similarity">
    <text evidence="2">Belongs to the G-protein coupled receptor 1 family.</text>
</comment>
<proteinExistence type="inferred from homology"/>
<keyword evidence="9" id="KW-0807">Transducer</keyword>
<keyword evidence="13" id="KW-1185">Reference proteome</keyword>
<evidence type="ECO:0000256" key="3">
    <source>
        <dbReference type="ARBA" id="ARBA00022475"/>
    </source>
</evidence>
<dbReference type="InterPro" id="IPR017452">
    <property type="entry name" value="GPCR_Rhodpsn_7TM"/>
</dbReference>
<evidence type="ECO:0000256" key="2">
    <source>
        <dbReference type="ARBA" id="ARBA00010663"/>
    </source>
</evidence>
<keyword evidence="6" id="KW-0297">G-protein coupled receptor</keyword>
<evidence type="ECO:0000313" key="13">
    <source>
        <dbReference type="Proteomes" id="UP000054359"/>
    </source>
</evidence>
<evidence type="ECO:0000259" key="11">
    <source>
        <dbReference type="PROSITE" id="PS50262"/>
    </source>
</evidence>
<dbReference type="GO" id="GO:0005886">
    <property type="term" value="C:plasma membrane"/>
    <property type="evidence" value="ECO:0007669"/>
    <property type="project" value="UniProtKB-SubCell"/>
</dbReference>
<keyword evidence="3" id="KW-1003">Cell membrane</keyword>
<evidence type="ECO:0000256" key="5">
    <source>
        <dbReference type="ARBA" id="ARBA00022989"/>
    </source>
</evidence>
<feature type="transmembrane region" description="Helical" evidence="10">
    <location>
        <begin position="64"/>
        <end position="85"/>
    </location>
</feature>
<dbReference type="PROSITE" id="PS50262">
    <property type="entry name" value="G_PROTEIN_RECEP_F1_2"/>
    <property type="match status" value="1"/>
</dbReference>
<protein>
    <submittedName>
        <fullName evidence="12">Tachykinin-like peptides receptor 99D</fullName>
    </submittedName>
</protein>
<evidence type="ECO:0000256" key="6">
    <source>
        <dbReference type="ARBA" id="ARBA00023040"/>
    </source>
</evidence>
<dbReference type="InterPro" id="IPR000276">
    <property type="entry name" value="GPCR_Rhodpsn"/>
</dbReference>
<dbReference type="Proteomes" id="UP000054359">
    <property type="component" value="Unassembled WGS sequence"/>
</dbReference>
<dbReference type="InterPro" id="IPR001681">
    <property type="entry name" value="Neurokn_rcpt"/>
</dbReference>
<accession>A0A087TI54</accession>
<dbReference type="AlphaFoldDB" id="A0A087TI54"/>
<evidence type="ECO:0000256" key="1">
    <source>
        <dbReference type="ARBA" id="ARBA00004651"/>
    </source>
</evidence>
<dbReference type="OrthoDB" id="6507945at2759"/>
<dbReference type="Pfam" id="PF00001">
    <property type="entry name" value="7tm_1"/>
    <property type="match status" value="1"/>
</dbReference>
<dbReference type="PROSITE" id="PS51257">
    <property type="entry name" value="PROKAR_LIPOPROTEIN"/>
    <property type="match status" value="1"/>
</dbReference>
<dbReference type="SUPFAM" id="SSF81321">
    <property type="entry name" value="Family A G protein-coupled receptor-like"/>
    <property type="match status" value="1"/>
</dbReference>
<keyword evidence="7 10" id="KW-0472">Membrane</keyword>
<feature type="domain" description="G-protein coupled receptors family 1 profile" evidence="11">
    <location>
        <begin position="1"/>
        <end position="111"/>
    </location>
</feature>
<keyword evidence="8 12" id="KW-0675">Receptor</keyword>
<organism evidence="12 13">
    <name type="scientific">Stegodyphus mimosarum</name>
    <name type="common">African social velvet spider</name>
    <dbReference type="NCBI Taxonomy" id="407821"/>
    <lineage>
        <taxon>Eukaryota</taxon>
        <taxon>Metazoa</taxon>
        <taxon>Ecdysozoa</taxon>
        <taxon>Arthropoda</taxon>
        <taxon>Chelicerata</taxon>
        <taxon>Arachnida</taxon>
        <taxon>Araneae</taxon>
        <taxon>Araneomorphae</taxon>
        <taxon>Entelegynae</taxon>
        <taxon>Eresoidea</taxon>
        <taxon>Eresidae</taxon>
        <taxon>Stegodyphus</taxon>
    </lineage>
</organism>
<dbReference type="PANTHER" id="PTHR46925">
    <property type="entry name" value="G-PROTEIN COUPLED RECEPTOR TKR-1-RELATED"/>
    <property type="match status" value="1"/>
</dbReference>
<keyword evidence="5 10" id="KW-1133">Transmembrane helix</keyword>
<sequence length="111" mass="12286">MSKACAYAILGSVWLAGAALSCPSLMYSTTMTFRYADRGYRTICYLVWPDGPAGTSYSDHMYNIVFLLVTYVAPMGSMAVTYTWVGCVLWGSKVIGENTDLQNDVVRSKQR</sequence>
<evidence type="ECO:0000256" key="7">
    <source>
        <dbReference type="ARBA" id="ARBA00023136"/>
    </source>
</evidence>
<evidence type="ECO:0000313" key="12">
    <source>
        <dbReference type="EMBL" id="KFM64793.1"/>
    </source>
</evidence>
<keyword evidence="4 10" id="KW-0812">Transmembrane</keyword>
<evidence type="ECO:0000256" key="8">
    <source>
        <dbReference type="ARBA" id="ARBA00023170"/>
    </source>
</evidence>
<reference evidence="12 13" key="1">
    <citation type="submission" date="2013-11" db="EMBL/GenBank/DDBJ databases">
        <title>Genome sequencing of Stegodyphus mimosarum.</title>
        <authorList>
            <person name="Bechsgaard J."/>
        </authorList>
    </citation>
    <scope>NUCLEOTIDE SEQUENCE [LARGE SCALE GENOMIC DNA]</scope>
</reference>
<dbReference type="OMA" id="MSKACAY"/>
<comment type="subcellular location">
    <subcellularLocation>
        <location evidence="1">Cell membrane</location>
        <topology evidence="1">Multi-pass membrane protein</topology>
    </subcellularLocation>
</comment>
<dbReference type="Gene3D" id="1.20.1070.10">
    <property type="entry name" value="Rhodopsin 7-helix transmembrane proteins"/>
    <property type="match status" value="1"/>
</dbReference>
<dbReference type="GO" id="GO:0004995">
    <property type="term" value="F:tachykinin receptor activity"/>
    <property type="evidence" value="ECO:0007669"/>
    <property type="project" value="InterPro"/>
</dbReference>
<evidence type="ECO:0000256" key="9">
    <source>
        <dbReference type="ARBA" id="ARBA00023224"/>
    </source>
</evidence>
<dbReference type="EMBL" id="KK115326">
    <property type="protein sequence ID" value="KFM64793.1"/>
    <property type="molecule type" value="Genomic_DNA"/>
</dbReference>
<evidence type="ECO:0000256" key="10">
    <source>
        <dbReference type="SAM" id="Phobius"/>
    </source>
</evidence>
<name>A0A087TI54_STEMI</name>
<dbReference type="STRING" id="407821.A0A087TI54"/>
<gene>
    <name evidence="12" type="ORF">X975_04365</name>
</gene>
<dbReference type="PANTHER" id="PTHR46925:SF2">
    <property type="entry name" value="G-PROTEIN COUPLED RECEPTOR TKR-1-RELATED"/>
    <property type="match status" value="1"/>
</dbReference>
<evidence type="ECO:0000256" key="4">
    <source>
        <dbReference type="ARBA" id="ARBA00022692"/>
    </source>
</evidence>